<dbReference type="InterPro" id="IPR018461">
    <property type="entry name" value="Na/H_Antiport_NhaC-like_C"/>
</dbReference>
<dbReference type="Pfam" id="PF03553">
    <property type="entry name" value="Na_H_antiporter"/>
    <property type="match status" value="1"/>
</dbReference>
<feature type="transmembrane region" description="Helical" evidence="6">
    <location>
        <begin position="231"/>
        <end position="250"/>
    </location>
</feature>
<evidence type="ECO:0000256" key="1">
    <source>
        <dbReference type="ARBA" id="ARBA00004651"/>
    </source>
</evidence>
<feature type="transmembrane region" description="Helical" evidence="6">
    <location>
        <begin position="181"/>
        <end position="204"/>
    </location>
</feature>
<evidence type="ECO:0000256" key="6">
    <source>
        <dbReference type="SAM" id="Phobius"/>
    </source>
</evidence>
<feature type="transmembrane region" description="Helical" evidence="6">
    <location>
        <begin position="58"/>
        <end position="81"/>
    </location>
</feature>
<accession>A0ABW5SYE5</accession>
<keyword evidence="2" id="KW-1003">Cell membrane</keyword>
<comment type="caution">
    <text evidence="9">The sequence shown here is derived from an EMBL/GenBank/DDBJ whole genome shotgun (WGS) entry which is preliminary data.</text>
</comment>
<dbReference type="Proteomes" id="UP001597520">
    <property type="component" value="Unassembled WGS sequence"/>
</dbReference>
<feature type="transmembrane region" description="Helical" evidence="6">
    <location>
        <begin position="12"/>
        <end position="38"/>
    </location>
</feature>
<feature type="domain" description="Putative Na+/H+ antiporter N-terminal" evidence="8">
    <location>
        <begin position="4"/>
        <end position="87"/>
    </location>
</feature>
<feature type="transmembrane region" description="Helical" evidence="6">
    <location>
        <begin position="418"/>
        <end position="435"/>
    </location>
</feature>
<dbReference type="EMBL" id="JBHUML010000001">
    <property type="protein sequence ID" value="MFD2703897.1"/>
    <property type="molecule type" value="Genomic_DNA"/>
</dbReference>
<evidence type="ECO:0000256" key="3">
    <source>
        <dbReference type="ARBA" id="ARBA00022692"/>
    </source>
</evidence>
<dbReference type="InterPro" id="IPR032813">
    <property type="entry name" value="Na_H_antiport_N"/>
</dbReference>
<comment type="subcellular location">
    <subcellularLocation>
        <location evidence="1">Cell membrane</location>
        <topology evidence="1">Multi-pass membrane protein</topology>
    </subcellularLocation>
</comment>
<feature type="transmembrane region" description="Helical" evidence="6">
    <location>
        <begin position="285"/>
        <end position="306"/>
    </location>
</feature>
<feature type="transmembrane region" description="Helical" evidence="6">
    <location>
        <begin position="256"/>
        <end position="273"/>
    </location>
</feature>
<feature type="domain" description="Na+/H+ antiporter NhaC-like C-terminal" evidence="7">
    <location>
        <begin position="142"/>
        <end position="429"/>
    </location>
</feature>
<proteinExistence type="predicted"/>
<sequence length="436" mass="45623">MMIVLVSVGIMIVLSLLRVNVVLAILTAGISAGLLAGLNPGDALEMLLGGMGDQAETAMSYILLGVFAAMIGYSGITGVLVRNLLQLLKGKRGFLVMAIAAAACLSQNLIPVHIAFIPILIPPMLHVFDNMKLDRRAVASALTFGLKAPYMLIPVGYGYIFHETISEEMASGGLDIAIGEIWKAMLLPVLGMVVGLFTAVFITYRRPREPKAQSDLSNASSKTEETPDTSFGLKQLYTIIAVLGAFIVQLLMDGSLIYGALTGIILLFVFQVVPFRYGDELAGEGIRLMGMIAFVMLTASGFATVLKETGAVQELVSKAVDAGGGAGILTAVVMLLVGLVVTMGIGTSFGTIPILAALFVPFCLSVGYSPLATTALIGSAAAMGDAGSPASDSTLGPTSGLNVDGRHHHIWDTCVPTFLHYNIPIFLFGVAAAVVL</sequence>
<dbReference type="PANTHER" id="PTHR37821:SF1">
    <property type="entry name" value="AMINO ACID TRANSPORTER YUIF-RELATED"/>
    <property type="match status" value="1"/>
</dbReference>
<organism evidence="9 10">
    <name type="scientific">Salibacterium lacus</name>
    <dbReference type="NCBI Taxonomy" id="1898109"/>
    <lineage>
        <taxon>Bacteria</taxon>
        <taxon>Bacillati</taxon>
        <taxon>Bacillota</taxon>
        <taxon>Bacilli</taxon>
        <taxon>Bacillales</taxon>
        <taxon>Bacillaceae</taxon>
    </lineage>
</organism>
<evidence type="ECO:0000256" key="2">
    <source>
        <dbReference type="ARBA" id="ARBA00022475"/>
    </source>
</evidence>
<dbReference type="Pfam" id="PF13726">
    <property type="entry name" value="Na_H_antiport_2"/>
    <property type="match status" value="1"/>
</dbReference>
<feature type="transmembrane region" description="Helical" evidence="6">
    <location>
        <begin position="352"/>
        <end position="371"/>
    </location>
</feature>
<keyword evidence="5 6" id="KW-0472">Membrane</keyword>
<evidence type="ECO:0000256" key="4">
    <source>
        <dbReference type="ARBA" id="ARBA00022989"/>
    </source>
</evidence>
<evidence type="ECO:0000259" key="8">
    <source>
        <dbReference type="Pfam" id="PF13726"/>
    </source>
</evidence>
<evidence type="ECO:0000259" key="7">
    <source>
        <dbReference type="Pfam" id="PF03553"/>
    </source>
</evidence>
<gene>
    <name evidence="9" type="ORF">ACFSUB_00255</name>
</gene>
<evidence type="ECO:0000313" key="9">
    <source>
        <dbReference type="EMBL" id="MFD2703897.1"/>
    </source>
</evidence>
<dbReference type="PANTHER" id="PTHR37821">
    <property type="entry name" value="AMINO ACID TRANSPORTER YUIF-RELATED"/>
    <property type="match status" value="1"/>
</dbReference>
<dbReference type="InterPro" id="IPR052576">
    <property type="entry name" value="AA_Transporter-Related"/>
</dbReference>
<keyword evidence="4 6" id="KW-1133">Transmembrane helix</keyword>
<keyword evidence="10" id="KW-1185">Reference proteome</keyword>
<name>A0ABW5SYE5_9BACI</name>
<evidence type="ECO:0000256" key="5">
    <source>
        <dbReference type="ARBA" id="ARBA00023136"/>
    </source>
</evidence>
<feature type="transmembrane region" description="Helical" evidence="6">
    <location>
        <begin position="93"/>
        <end position="121"/>
    </location>
</feature>
<feature type="transmembrane region" description="Helical" evidence="6">
    <location>
        <begin position="326"/>
        <end position="345"/>
    </location>
</feature>
<protein>
    <submittedName>
        <fullName evidence="9">Na+/H+ antiporter family protein</fullName>
    </submittedName>
</protein>
<evidence type="ECO:0000313" key="10">
    <source>
        <dbReference type="Proteomes" id="UP001597520"/>
    </source>
</evidence>
<dbReference type="RefSeq" id="WP_380711201.1">
    <property type="nucleotide sequence ID" value="NZ_JBHUML010000001.1"/>
</dbReference>
<reference evidence="10" key="1">
    <citation type="journal article" date="2019" name="Int. J. Syst. Evol. Microbiol.">
        <title>The Global Catalogue of Microorganisms (GCM) 10K type strain sequencing project: providing services to taxonomists for standard genome sequencing and annotation.</title>
        <authorList>
            <consortium name="The Broad Institute Genomics Platform"/>
            <consortium name="The Broad Institute Genome Sequencing Center for Infectious Disease"/>
            <person name="Wu L."/>
            <person name="Ma J."/>
        </authorList>
    </citation>
    <scope>NUCLEOTIDE SEQUENCE [LARGE SCALE GENOMIC DNA]</scope>
    <source>
        <strain evidence="10">KCTC 33792</strain>
    </source>
</reference>
<keyword evidence="3 6" id="KW-0812">Transmembrane</keyword>